<evidence type="ECO:0000259" key="8">
    <source>
        <dbReference type="Pfam" id="PF25780"/>
    </source>
</evidence>
<dbReference type="Gene3D" id="1.25.10.10">
    <property type="entry name" value="Leucine-rich Repeat Variant"/>
    <property type="match status" value="1"/>
</dbReference>
<dbReference type="Pfam" id="PF25780">
    <property type="entry name" value="TPR_IPO5"/>
    <property type="match status" value="1"/>
</dbReference>
<dbReference type="SUPFAM" id="SSF48371">
    <property type="entry name" value="ARM repeat"/>
    <property type="match status" value="1"/>
</dbReference>
<proteinExistence type="predicted"/>
<sequence length="434" mass="48869">MWVVCHEPGLALDEQSPAWLTTGSCVCRGYEQGSCIHIADCDFFTQRNHERWLGSEFGELLQLTGRKWDDLASYCGEPGERKDGSVSYGGESDRRDDLVGYCGEPGRMVQRATVLKQVGDRKKGSASYRGELGEREEGGFGELARRFVDIDLPPTCHAEDDKPITCYEDDEDEVFLGFDNTVEAHAPSPDGSGEYGYISSTPDDTAPSIDDTYNNLPVGSKVTYLLAALHNATMSEEAKQMAAVLLRRVFSSEFLEFYPKLPPDDQKVLKEQVLLAVQQEQSESIRKKVCDMAAEVARNLIDDDGNNQWPEFLNFLFQCSNSPLPQMKESALRMFTSVPGVFGNQQANYLDIIKQMIQKALVDTTSYEVRFQAVRAVSAFILLHEKEIPIQKHFHDVLPGFMQVYALMICKHLHFKSNLHFLSITLLRTFQNCI</sequence>
<evidence type="ECO:0000256" key="6">
    <source>
        <dbReference type="ARBA" id="ARBA00022927"/>
    </source>
</evidence>
<dbReference type="GO" id="GO:0005737">
    <property type="term" value="C:cytoplasm"/>
    <property type="evidence" value="ECO:0007669"/>
    <property type="project" value="UniProtKB-SubCell"/>
</dbReference>
<dbReference type="PANTHER" id="PTHR10527">
    <property type="entry name" value="IMPORTIN BETA"/>
    <property type="match status" value="1"/>
</dbReference>
<evidence type="ECO:0000256" key="5">
    <source>
        <dbReference type="ARBA" id="ARBA00022737"/>
    </source>
</evidence>
<protein>
    <recommendedName>
        <fullName evidence="8">IPO4/5-like TPR repeats domain-containing protein</fullName>
    </recommendedName>
</protein>
<keyword evidence="6" id="KW-0653">Protein transport</keyword>
<keyword evidence="5" id="KW-0677">Repeat</keyword>
<dbReference type="InterPro" id="IPR016024">
    <property type="entry name" value="ARM-type_fold"/>
</dbReference>
<comment type="subcellular location">
    <subcellularLocation>
        <location evidence="2">Cytoplasm</location>
    </subcellularLocation>
    <subcellularLocation>
        <location evidence="1">Nucleus</location>
    </subcellularLocation>
</comment>
<evidence type="ECO:0000256" key="2">
    <source>
        <dbReference type="ARBA" id="ARBA00004496"/>
    </source>
</evidence>
<dbReference type="InterPro" id="IPR040122">
    <property type="entry name" value="Importin_beta"/>
</dbReference>
<keyword evidence="4" id="KW-0963">Cytoplasm</keyword>
<evidence type="ECO:0000256" key="4">
    <source>
        <dbReference type="ARBA" id="ARBA00022490"/>
    </source>
</evidence>
<dbReference type="InterPro" id="IPR011989">
    <property type="entry name" value="ARM-like"/>
</dbReference>
<evidence type="ECO:0000256" key="1">
    <source>
        <dbReference type="ARBA" id="ARBA00004123"/>
    </source>
</evidence>
<feature type="domain" description="IPO4/5-like TPR repeats" evidence="8">
    <location>
        <begin position="281"/>
        <end position="410"/>
    </location>
</feature>
<keyword evidence="7" id="KW-0539">Nucleus</keyword>
<evidence type="ECO:0000256" key="3">
    <source>
        <dbReference type="ARBA" id="ARBA00022448"/>
    </source>
</evidence>
<keyword evidence="3" id="KW-0813">Transport</keyword>
<gene>
    <name evidence="9" type="ORF">TGEB3V08_LOCUS4077</name>
</gene>
<dbReference type="GO" id="GO:0006606">
    <property type="term" value="P:protein import into nucleus"/>
    <property type="evidence" value="ECO:0007669"/>
    <property type="project" value="InterPro"/>
</dbReference>
<evidence type="ECO:0000256" key="7">
    <source>
        <dbReference type="ARBA" id="ARBA00023242"/>
    </source>
</evidence>
<organism evidence="9">
    <name type="scientific">Timema genevievae</name>
    <name type="common">Walking stick</name>
    <dbReference type="NCBI Taxonomy" id="629358"/>
    <lineage>
        <taxon>Eukaryota</taxon>
        <taxon>Metazoa</taxon>
        <taxon>Ecdysozoa</taxon>
        <taxon>Arthropoda</taxon>
        <taxon>Hexapoda</taxon>
        <taxon>Insecta</taxon>
        <taxon>Pterygota</taxon>
        <taxon>Neoptera</taxon>
        <taxon>Polyneoptera</taxon>
        <taxon>Phasmatodea</taxon>
        <taxon>Timematodea</taxon>
        <taxon>Timematoidea</taxon>
        <taxon>Timematidae</taxon>
        <taxon>Timema</taxon>
    </lineage>
</organism>
<dbReference type="EMBL" id="OE840380">
    <property type="protein sequence ID" value="CAD7590239.1"/>
    <property type="molecule type" value="Genomic_DNA"/>
</dbReference>
<reference evidence="9" key="1">
    <citation type="submission" date="2020-11" db="EMBL/GenBank/DDBJ databases">
        <authorList>
            <person name="Tran Van P."/>
        </authorList>
    </citation>
    <scope>NUCLEOTIDE SEQUENCE</scope>
</reference>
<name>A0A7R9JVA8_TIMGE</name>
<accession>A0A7R9JVA8</accession>
<evidence type="ECO:0000313" key="9">
    <source>
        <dbReference type="EMBL" id="CAD7590239.1"/>
    </source>
</evidence>
<dbReference type="AlphaFoldDB" id="A0A7R9JVA8"/>
<dbReference type="InterPro" id="IPR057672">
    <property type="entry name" value="TPR_IPO4/5"/>
</dbReference>